<dbReference type="PANTHER" id="PTHR45657:SF5">
    <property type="entry name" value="PHOSPHATIDYLINOSITOL_PHOSPHATIDYLCHOLINE TRANSFER PROTEIN SFH6"/>
    <property type="match status" value="1"/>
</dbReference>
<dbReference type="EMBL" id="JAWXYG010000004">
    <property type="protein sequence ID" value="KAK4274059.1"/>
    <property type="molecule type" value="Genomic_DNA"/>
</dbReference>
<dbReference type="PANTHER" id="PTHR45657">
    <property type="entry name" value="CRAL-TRIO DOMAIN-CONTAINING PROTEIN YKL091C-RELATED"/>
    <property type="match status" value="1"/>
</dbReference>
<organism evidence="1 2">
    <name type="scientific">Acacia crassicarpa</name>
    <name type="common">northern wattle</name>
    <dbReference type="NCBI Taxonomy" id="499986"/>
    <lineage>
        <taxon>Eukaryota</taxon>
        <taxon>Viridiplantae</taxon>
        <taxon>Streptophyta</taxon>
        <taxon>Embryophyta</taxon>
        <taxon>Tracheophyta</taxon>
        <taxon>Spermatophyta</taxon>
        <taxon>Magnoliopsida</taxon>
        <taxon>eudicotyledons</taxon>
        <taxon>Gunneridae</taxon>
        <taxon>Pentapetalae</taxon>
        <taxon>rosids</taxon>
        <taxon>fabids</taxon>
        <taxon>Fabales</taxon>
        <taxon>Fabaceae</taxon>
        <taxon>Caesalpinioideae</taxon>
        <taxon>mimosoid clade</taxon>
        <taxon>Acacieae</taxon>
        <taxon>Acacia</taxon>
    </lineage>
</organism>
<proteinExistence type="predicted"/>
<reference evidence="1" key="1">
    <citation type="submission" date="2023-10" db="EMBL/GenBank/DDBJ databases">
        <title>Chromosome-level genome of the transformable northern wattle, Acacia crassicarpa.</title>
        <authorList>
            <person name="Massaro I."/>
            <person name="Sinha N.R."/>
            <person name="Poethig S."/>
            <person name="Leichty A.R."/>
        </authorList>
    </citation>
    <scope>NUCLEOTIDE SEQUENCE</scope>
    <source>
        <strain evidence="1">Acra3RX</strain>
        <tissue evidence="1">Leaf</tissue>
    </source>
</reference>
<comment type="caution">
    <text evidence="1">The sequence shown here is derived from an EMBL/GenBank/DDBJ whole genome shotgun (WGS) entry which is preliminary data.</text>
</comment>
<evidence type="ECO:0000313" key="2">
    <source>
        <dbReference type="Proteomes" id="UP001293593"/>
    </source>
</evidence>
<dbReference type="InterPro" id="IPR051026">
    <property type="entry name" value="PI/PC_transfer"/>
</dbReference>
<name>A0AAE1MQD6_9FABA</name>
<dbReference type="Proteomes" id="UP001293593">
    <property type="component" value="Unassembled WGS sequence"/>
</dbReference>
<accession>A0AAE1MQD6</accession>
<keyword evidence="2" id="KW-1185">Reference proteome</keyword>
<gene>
    <name evidence="1" type="ORF">QN277_017348</name>
</gene>
<evidence type="ECO:0000313" key="1">
    <source>
        <dbReference type="EMBL" id="KAK4274059.1"/>
    </source>
</evidence>
<sequence>MSSATSTSRGVSKSQLIIFIVALDLLTCRGGFRGARSAPTLLKRLSELEEKVETLQSKPFEMPSEKEELLNAVVCWVYALEAELIATKKVGSLMRQEELLAYINRLEETKLQKFCW</sequence>
<protein>
    <submittedName>
        <fullName evidence="1">Uncharacterized protein</fullName>
    </submittedName>
</protein>
<dbReference type="AlphaFoldDB" id="A0AAE1MQD6"/>